<feature type="chain" id="PRO_5042811900" evidence="1">
    <location>
        <begin position="32"/>
        <end position="252"/>
    </location>
</feature>
<evidence type="ECO:0000313" key="2">
    <source>
        <dbReference type="EMBL" id="KAK7590841.1"/>
    </source>
</evidence>
<evidence type="ECO:0000256" key="1">
    <source>
        <dbReference type="SAM" id="SignalP"/>
    </source>
</evidence>
<reference evidence="2 3" key="1">
    <citation type="submission" date="2024-03" db="EMBL/GenBank/DDBJ databases">
        <title>Adaptation during the transition from Ophiocordyceps entomopathogen to insect associate is accompanied by gene loss and intensified selection.</title>
        <authorList>
            <person name="Ward C.M."/>
            <person name="Onetto C.A."/>
            <person name="Borneman A.R."/>
        </authorList>
    </citation>
    <scope>NUCLEOTIDE SEQUENCE [LARGE SCALE GENOMIC DNA]</scope>
    <source>
        <strain evidence="2">AWRI1</strain>
        <tissue evidence="2">Single Adult Female</tissue>
    </source>
</reference>
<protein>
    <submittedName>
        <fullName evidence="2">Uncharacterized protein</fullName>
    </submittedName>
</protein>
<keyword evidence="1" id="KW-0732">Signal</keyword>
<keyword evidence="3" id="KW-1185">Reference proteome</keyword>
<feature type="signal peptide" evidence="1">
    <location>
        <begin position="1"/>
        <end position="31"/>
    </location>
</feature>
<comment type="caution">
    <text evidence="2">The sequence shown here is derived from an EMBL/GenBank/DDBJ whole genome shotgun (WGS) entry which is preliminary data.</text>
</comment>
<dbReference type="AlphaFoldDB" id="A0AAN9TX37"/>
<evidence type="ECO:0000313" key="3">
    <source>
        <dbReference type="Proteomes" id="UP001367676"/>
    </source>
</evidence>
<gene>
    <name evidence="2" type="ORF">V9T40_002454</name>
</gene>
<proteinExistence type="predicted"/>
<organism evidence="2 3">
    <name type="scientific">Parthenolecanium corni</name>
    <dbReference type="NCBI Taxonomy" id="536013"/>
    <lineage>
        <taxon>Eukaryota</taxon>
        <taxon>Metazoa</taxon>
        <taxon>Ecdysozoa</taxon>
        <taxon>Arthropoda</taxon>
        <taxon>Hexapoda</taxon>
        <taxon>Insecta</taxon>
        <taxon>Pterygota</taxon>
        <taxon>Neoptera</taxon>
        <taxon>Paraneoptera</taxon>
        <taxon>Hemiptera</taxon>
        <taxon>Sternorrhyncha</taxon>
        <taxon>Coccoidea</taxon>
        <taxon>Coccidae</taxon>
        <taxon>Parthenolecanium</taxon>
    </lineage>
</organism>
<name>A0AAN9TX37_9HEMI</name>
<dbReference type="Proteomes" id="UP001367676">
    <property type="component" value="Unassembled WGS sequence"/>
</dbReference>
<dbReference type="EMBL" id="JBBCAQ010000022">
    <property type="protein sequence ID" value="KAK7590841.1"/>
    <property type="molecule type" value="Genomic_DNA"/>
</dbReference>
<accession>A0AAN9TX37</accession>
<sequence length="252" mass="28362">MQPLAPCSQYEVLTMISRVLCSLLLIYFTSAVEENASNRDKRFFQNFQSYFSKSSTTVSPPEPQRNVRILSSSKDLCGNSQNCTEVKFTGYDASTPVPYLTPPTHELDKSFSNDFGPKYVPNNGFSYDNNVNFQPSFHNGTNGDVFLANEKSTFHLLPFSTETEPDLLKVRLKDMLCVKSPRNGKFSLEMVTSKSLPALPMIENSYVAENLPQCSVTTVDQTAFRVNLQEPDMIKCGVYYCDSDVETNVRNN</sequence>